<dbReference type="Proteomes" id="UP001589535">
    <property type="component" value="Unassembled WGS sequence"/>
</dbReference>
<name>A0ABV5U4F0_9PSEU</name>
<proteinExistence type="predicted"/>
<evidence type="ECO:0000313" key="2">
    <source>
        <dbReference type="EMBL" id="MFB9685530.1"/>
    </source>
</evidence>
<keyword evidence="3" id="KW-1185">Reference proteome</keyword>
<evidence type="ECO:0000256" key="1">
    <source>
        <dbReference type="SAM" id="SignalP"/>
    </source>
</evidence>
<accession>A0ABV5U4F0</accession>
<protein>
    <recommendedName>
        <fullName evidence="4">Extracellular repeat, HAF family</fullName>
    </recommendedName>
</protein>
<keyword evidence="1" id="KW-0732">Signal</keyword>
<reference evidence="2 3" key="1">
    <citation type="submission" date="2024-09" db="EMBL/GenBank/DDBJ databases">
        <authorList>
            <person name="Sun Q."/>
            <person name="Mori K."/>
        </authorList>
    </citation>
    <scope>NUCLEOTIDE SEQUENCE [LARGE SCALE GENOMIC DNA]</scope>
    <source>
        <strain evidence="2 3">JCM 13852</strain>
    </source>
</reference>
<gene>
    <name evidence="2" type="ORF">ACFFTO_15155</name>
</gene>
<evidence type="ECO:0000313" key="3">
    <source>
        <dbReference type="Proteomes" id="UP001589535"/>
    </source>
</evidence>
<feature type="signal peptide" evidence="1">
    <location>
        <begin position="1"/>
        <end position="29"/>
    </location>
</feature>
<sequence>MRTPGKYTAAVVAAVLAGGILAGAPAAEAVEGCQWAPATLPVPDGYRVHDLGSGDEAGAVAGTLQPASISGRLAGVVWRADGPHLLGTAFGLDTELTDVNASGVAVGSYTEYGEFPLHHAVRYTGGHFERLPDPPGYTNTEALAINARGDILGAVGETAATGVNTTVVWPADAPGTVEVLLSAPGWQVQGGIDDNGTVAAAVVDWSTGGHLVGQVLPQGGAPIRLASPVPAGDVVPQVITTHRIAGTAGDAGVFLWNHDGSVDRALPGLKSAAAMNSAGAVVGHALDGAMLFLPPGGGPAQTVALPGHDTRPREVTETGDVFGTATVYSPDPAKAVVRWHCG</sequence>
<evidence type="ECO:0008006" key="4">
    <source>
        <dbReference type="Google" id="ProtNLM"/>
    </source>
</evidence>
<dbReference type="RefSeq" id="WP_378193223.1">
    <property type="nucleotide sequence ID" value="NZ_JBHMBK010000010.1"/>
</dbReference>
<feature type="chain" id="PRO_5046319334" description="Extracellular repeat, HAF family" evidence="1">
    <location>
        <begin position="30"/>
        <end position="342"/>
    </location>
</feature>
<dbReference type="EMBL" id="JBHMBK010000010">
    <property type="protein sequence ID" value="MFB9685530.1"/>
    <property type="molecule type" value="Genomic_DNA"/>
</dbReference>
<comment type="caution">
    <text evidence="2">The sequence shown here is derived from an EMBL/GenBank/DDBJ whole genome shotgun (WGS) entry which is preliminary data.</text>
</comment>
<organism evidence="2 3">
    <name type="scientific">Amycolatopsis plumensis</name>
    <dbReference type="NCBI Taxonomy" id="236508"/>
    <lineage>
        <taxon>Bacteria</taxon>
        <taxon>Bacillati</taxon>
        <taxon>Actinomycetota</taxon>
        <taxon>Actinomycetes</taxon>
        <taxon>Pseudonocardiales</taxon>
        <taxon>Pseudonocardiaceae</taxon>
        <taxon>Amycolatopsis</taxon>
    </lineage>
</organism>